<reference evidence="2 3" key="1">
    <citation type="submission" date="2019-09" db="EMBL/GenBank/DDBJ databases">
        <title>Draft genome sequences of 48 bacterial type strains from the CCUG.</title>
        <authorList>
            <person name="Tunovic T."/>
            <person name="Pineiro-Iglesias B."/>
            <person name="Unosson C."/>
            <person name="Inganas E."/>
            <person name="Ohlen M."/>
            <person name="Cardew S."/>
            <person name="Jensie-Markopoulos S."/>
            <person name="Salva-Serra F."/>
            <person name="Jaen-Luchoro D."/>
            <person name="Karlsson R."/>
            <person name="Svensson-Stadler L."/>
            <person name="Chun J."/>
            <person name="Moore E."/>
        </authorList>
    </citation>
    <scope>NUCLEOTIDE SEQUENCE [LARGE SCALE GENOMIC DNA]</scope>
    <source>
        <strain evidence="2 3">CCUG 65686</strain>
    </source>
</reference>
<feature type="signal peptide" evidence="1">
    <location>
        <begin position="1"/>
        <end position="21"/>
    </location>
</feature>
<protein>
    <submittedName>
        <fullName evidence="2">Uncharacterized protein</fullName>
    </submittedName>
</protein>
<dbReference type="AlphaFoldDB" id="A0A6L3N0Q3"/>
<name>A0A6L3N0Q3_9BURK</name>
<proteinExistence type="predicted"/>
<feature type="chain" id="PRO_5026806783" evidence="1">
    <location>
        <begin position="22"/>
        <end position="154"/>
    </location>
</feature>
<dbReference type="EMBL" id="VZOK01000009">
    <property type="protein sequence ID" value="KAB0639606.1"/>
    <property type="molecule type" value="Genomic_DNA"/>
</dbReference>
<dbReference type="RefSeq" id="WP_150998710.1">
    <property type="nucleotide sequence ID" value="NZ_CABVPM010000009.1"/>
</dbReference>
<dbReference type="Proteomes" id="UP000473470">
    <property type="component" value="Unassembled WGS sequence"/>
</dbReference>
<evidence type="ECO:0000256" key="1">
    <source>
        <dbReference type="SAM" id="SignalP"/>
    </source>
</evidence>
<accession>A0A6L3N0Q3</accession>
<keyword evidence="1" id="KW-0732">Signal</keyword>
<sequence>MRVIAVWVATTVFSISFQAYAADISKTFVPSPGAVAVVQIKGSNLIWKLSGKDGVRQGGVNLDTVKKPNIEIDSYDFSGRLGFRVSHIDDGMGTYEIDRIFTFSPSSNKFMERFPSCGDEFVNVRVDKKRRYLVSTYWNNNIPKRCITRLPFSR</sequence>
<organism evidence="2 3">
    <name type="scientific">Burkholderia stagnalis</name>
    <dbReference type="NCBI Taxonomy" id="1503054"/>
    <lineage>
        <taxon>Bacteria</taxon>
        <taxon>Pseudomonadati</taxon>
        <taxon>Pseudomonadota</taxon>
        <taxon>Betaproteobacteria</taxon>
        <taxon>Burkholderiales</taxon>
        <taxon>Burkholderiaceae</taxon>
        <taxon>Burkholderia</taxon>
        <taxon>Burkholderia cepacia complex</taxon>
    </lineage>
</organism>
<gene>
    <name evidence="2" type="ORF">F7R25_08380</name>
</gene>
<evidence type="ECO:0000313" key="2">
    <source>
        <dbReference type="EMBL" id="KAB0639606.1"/>
    </source>
</evidence>
<evidence type="ECO:0000313" key="3">
    <source>
        <dbReference type="Proteomes" id="UP000473470"/>
    </source>
</evidence>
<comment type="caution">
    <text evidence="2">The sequence shown here is derived from an EMBL/GenBank/DDBJ whole genome shotgun (WGS) entry which is preliminary data.</text>
</comment>